<dbReference type="EC" id="3.5.1.4" evidence="2"/>
<keyword evidence="3" id="KW-1185">Reference proteome</keyword>
<dbReference type="GO" id="GO:0004040">
    <property type="term" value="F:amidase activity"/>
    <property type="evidence" value="ECO:0007669"/>
    <property type="project" value="UniProtKB-EC"/>
</dbReference>
<name>A0A6G6WJL1_9ACTN</name>
<gene>
    <name evidence="2" type="ORF">G5V58_23995</name>
</gene>
<dbReference type="InterPro" id="IPR023631">
    <property type="entry name" value="Amidase_dom"/>
</dbReference>
<organism evidence="2 3">
    <name type="scientific">Nocardioides anomalus</name>
    <dbReference type="NCBI Taxonomy" id="2712223"/>
    <lineage>
        <taxon>Bacteria</taxon>
        <taxon>Bacillati</taxon>
        <taxon>Actinomycetota</taxon>
        <taxon>Actinomycetes</taxon>
        <taxon>Propionibacteriales</taxon>
        <taxon>Nocardioidaceae</taxon>
        <taxon>Nocardioides</taxon>
    </lineage>
</organism>
<dbReference type="PANTHER" id="PTHR42678:SF34">
    <property type="entry name" value="OS04G0183300 PROTEIN"/>
    <property type="match status" value="1"/>
</dbReference>
<feature type="domain" description="Amidase" evidence="1">
    <location>
        <begin position="13"/>
        <end position="435"/>
    </location>
</feature>
<dbReference type="RefSeq" id="WP_165237938.1">
    <property type="nucleotide sequence ID" value="NZ_CP049257.1"/>
</dbReference>
<evidence type="ECO:0000259" key="1">
    <source>
        <dbReference type="Pfam" id="PF01425"/>
    </source>
</evidence>
<accession>A0A6G6WJL1</accession>
<dbReference type="Proteomes" id="UP000502996">
    <property type="component" value="Chromosome"/>
</dbReference>
<dbReference type="PANTHER" id="PTHR42678">
    <property type="entry name" value="AMIDASE"/>
    <property type="match status" value="1"/>
</dbReference>
<reference evidence="2 3" key="1">
    <citation type="submission" date="2020-02" db="EMBL/GenBank/DDBJ databases">
        <title>Full genome sequence of Nocardioides sp. R-3366.</title>
        <authorList>
            <person name="Im W.-T."/>
        </authorList>
    </citation>
    <scope>NUCLEOTIDE SEQUENCE [LARGE SCALE GENOMIC DNA]</scope>
    <source>
        <strain evidence="2 3">R-3366</strain>
    </source>
</reference>
<dbReference type="AlphaFoldDB" id="A0A6G6WJL1"/>
<dbReference type="SUPFAM" id="SSF75304">
    <property type="entry name" value="Amidase signature (AS) enzymes"/>
    <property type="match status" value="1"/>
</dbReference>
<dbReference type="KEGG" id="nano:G5V58_23995"/>
<evidence type="ECO:0000313" key="2">
    <source>
        <dbReference type="EMBL" id="QIG45402.1"/>
    </source>
</evidence>
<proteinExistence type="predicted"/>
<protein>
    <submittedName>
        <fullName evidence="2">Amidase</fullName>
        <ecNumber evidence="2">3.5.1.4</ecNumber>
    </submittedName>
</protein>
<keyword evidence="2" id="KW-0378">Hydrolase</keyword>
<dbReference type="InterPro" id="IPR036928">
    <property type="entry name" value="AS_sf"/>
</dbReference>
<dbReference type="Pfam" id="PF01425">
    <property type="entry name" value="Amidase"/>
    <property type="match status" value="1"/>
</dbReference>
<dbReference type="EMBL" id="CP049257">
    <property type="protein sequence ID" value="QIG45402.1"/>
    <property type="molecule type" value="Genomic_DNA"/>
</dbReference>
<sequence>MDQGPAEAEVARLLALVAEVDPQIASVNALGPDALAEARALDEEAAAGRTRSPLHGRAVLVKDNVDTAGLASTAGSLALAGVPPAEDAPLVQRLRAAGMVVLGKANLSEWANIRDPHSTSGWSAHGGLTRNPYALNRTAWGSSSGSAAAVAARLAPYAVGTETDGSISMPAAACGVVGLKPTVGRVPTSGVVPISSTQDAPGPMALTVAATTALYDVLAGATTDLGAVGAPGRRVGVPRSLWGYSPAADAAAERALGLLAAAGVEVVDDIALPALDAFDPEHELTLMLTELVPALAAYLAGRGAAVRTLDDVVAFNRAHADRELSWFGQGLFERALATDGLDSPAYAEAQAACRAAGIDELDRVLAEHRLDALVAPTTGPATPLDLVNGDSFCGGASTPSALAGAPILSVPLELVHGLPVALALWGARGGEATLLGLGAAVEAGRDGATGPLPEPAFPEWI</sequence>
<evidence type="ECO:0000313" key="3">
    <source>
        <dbReference type="Proteomes" id="UP000502996"/>
    </source>
</evidence>
<dbReference type="Gene3D" id="3.90.1300.10">
    <property type="entry name" value="Amidase signature (AS) domain"/>
    <property type="match status" value="1"/>
</dbReference>